<dbReference type="AlphaFoldDB" id="A0AAN9IHS9"/>
<reference evidence="1 2" key="1">
    <citation type="submission" date="2024-01" db="EMBL/GenBank/DDBJ databases">
        <title>The genomes of 5 underutilized Papilionoideae crops provide insights into root nodulation and disease resistance.</title>
        <authorList>
            <person name="Yuan L."/>
        </authorList>
    </citation>
    <scope>NUCLEOTIDE SEQUENCE [LARGE SCALE GENOMIC DNA]</scope>
    <source>
        <strain evidence="1">LY-2023</strain>
        <tissue evidence="1">Leaf</tissue>
    </source>
</reference>
<dbReference type="EMBL" id="JAYKXN010000006">
    <property type="protein sequence ID" value="KAK7279114.1"/>
    <property type="molecule type" value="Genomic_DNA"/>
</dbReference>
<sequence length="135" mass="15532">MEREKGVNVNGVQSTNVPLNVVQDLPVAVATANKKAKIETEKKVEVEEPRKEKVHQGAKDGVVMGLNWEEHMPWVGGLVDEQMSWAFAWFPWWDMDFMSEADFSTLFSDIVWEDDIWDLKNKIPIPLGKKKFDVE</sequence>
<evidence type="ECO:0000313" key="1">
    <source>
        <dbReference type="EMBL" id="KAK7279114.1"/>
    </source>
</evidence>
<name>A0AAN9IHS9_CLITE</name>
<keyword evidence="2" id="KW-1185">Reference proteome</keyword>
<proteinExistence type="predicted"/>
<gene>
    <name evidence="1" type="ORF">RJT34_24158</name>
</gene>
<accession>A0AAN9IHS9</accession>
<dbReference type="Proteomes" id="UP001359559">
    <property type="component" value="Unassembled WGS sequence"/>
</dbReference>
<evidence type="ECO:0000313" key="2">
    <source>
        <dbReference type="Proteomes" id="UP001359559"/>
    </source>
</evidence>
<organism evidence="1 2">
    <name type="scientific">Clitoria ternatea</name>
    <name type="common">Butterfly pea</name>
    <dbReference type="NCBI Taxonomy" id="43366"/>
    <lineage>
        <taxon>Eukaryota</taxon>
        <taxon>Viridiplantae</taxon>
        <taxon>Streptophyta</taxon>
        <taxon>Embryophyta</taxon>
        <taxon>Tracheophyta</taxon>
        <taxon>Spermatophyta</taxon>
        <taxon>Magnoliopsida</taxon>
        <taxon>eudicotyledons</taxon>
        <taxon>Gunneridae</taxon>
        <taxon>Pentapetalae</taxon>
        <taxon>rosids</taxon>
        <taxon>fabids</taxon>
        <taxon>Fabales</taxon>
        <taxon>Fabaceae</taxon>
        <taxon>Papilionoideae</taxon>
        <taxon>50 kb inversion clade</taxon>
        <taxon>NPAAA clade</taxon>
        <taxon>indigoferoid/millettioid clade</taxon>
        <taxon>Phaseoleae</taxon>
        <taxon>Clitoria</taxon>
    </lineage>
</organism>
<protein>
    <submittedName>
        <fullName evidence="1">Uncharacterized protein</fullName>
    </submittedName>
</protein>
<comment type="caution">
    <text evidence="1">The sequence shown here is derived from an EMBL/GenBank/DDBJ whole genome shotgun (WGS) entry which is preliminary data.</text>
</comment>